<comment type="subcellular location">
    <subcellularLocation>
        <location evidence="1 7">Cell membrane</location>
        <topology evidence="1 7">Multi-pass membrane protein</topology>
    </subcellularLocation>
</comment>
<keyword evidence="3" id="KW-1003">Cell membrane</keyword>
<dbReference type="OrthoDB" id="9810086at2"/>
<dbReference type="AlphaFoldDB" id="A0A172TMV0"/>
<evidence type="ECO:0000256" key="4">
    <source>
        <dbReference type="ARBA" id="ARBA00022692"/>
    </source>
</evidence>
<proteinExistence type="inferred from homology"/>
<dbReference type="KEGG" id="pswu:SY83_21400"/>
<sequence length="295" mass="33175">MIQNKTLSSKMADIAILLILALLALGSVTPIINTLAVSLSDSSKAAAGIVSFWPIGFTLDSYANILSDQKFFDAAWVSVKRVVLGVIVSLSVITLMAFPLSREVRQFPLRNVYMWFCIFTMMFHGGLIPTFLTIRDLGLIDSIWALVLPGAASVFNVVLMVNFFRNLPKEMDESASIDGAGPWYKLFVIYLPLSVPILATIVLFTMVGHWNSFFDGLIYMNKEENYPLQTYVQQLVVQIDPTKEYREEDIELLRSVSQRTVNAAKIFVTLLPIMLVYPFLQRYFMTGIMLGSVKE</sequence>
<keyword evidence="5 7" id="KW-1133">Transmembrane helix</keyword>
<reference evidence="9 10" key="1">
    <citation type="submission" date="2015-01" db="EMBL/GenBank/DDBJ databases">
        <title>Paenibacillus swuensis/DY6/whole genome sequencing.</title>
        <authorList>
            <person name="Kim M.K."/>
            <person name="Srinivasan S."/>
            <person name="Lee J.-J."/>
        </authorList>
    </citation>
    <scope>NUCLEOTIDE SEQUENCE [LARGE SCALE GENOMIC DNA]</scope>
    <source>
        <strain evidence="9 10">DY6</strain>
    </source>
</reference>
<feature type="transmembrane region" description="Helical" evidence="7">
    <location>
        <begin position="112"/>
        <end position="131"/>
    </location>
</feature>
<keyword evidence="10" id="KW-1185">Reference proteome</keyword>
<comment type="similarity">
    <text evidence="7">Belongs to the binding-protein-dependent transport system permease family.</text>
</comment>
<feature type="transmembrane region" description="Helical" evidence="7">
    <location>
        <begin position="263"/>
        <end position="280"/>
    </location>
</feature>
<dbReference type="Pfam" id="PF00528">
    <property type="entry name" value="BPD_transp_1"/>
    <property type="match status" value="1"/>
</dbReference>
<dbReference type="CDD" id="cd06261">
    <property type="entry name" value="TM_PBP2"/>
    <property type="match status" value="1"/>
</dbReference>
<feature type="transmembrane region" description="Helical" evidence="7">
    <location>
        <begin position="143"/>
        <end position="165"/>
    </location>
</feature>
<feature type="domain" description="ABC transmembrane type-1" evidence="8">
    <location>
        <begin position="75"/>
        <end position="279"/>
    </location>
</feature>
<evidence type="ECO:0000313" key="9">
    <source>
        <dbReference type="EMBL" id="ANE48409.1"/>
    </source>
</evidence>
<evidence type="ECO:0000256" key="6">
    <source>
        <dbReference type="ARBA" id="ARBA00023136"/>
    </source>
</evidence>
<evidence type="ECO:0000259" key="8">
    <source>
        <dbReference type="PROSITE" id="PS50928"/>
    </source>
</evidence>
<dbReference type="Gene3D" id="1.10.3720.10">
    <property type="entry name" value="MetI-like"/>
    <property type="match status" value="1"/>
</dbReference>
<keyword evidence="6 7" id="KW-0472">Membrane</keyword>
<evidence type="ECO:0000256" key="5">
    <source>
        <dbReference type="ARBA" id="ARBA00022989"/>
    </source>
</evidence>
<dbReference type="STRING" id="1178515.SY83_21400"/>
<protein>
    <submittedName>
        <fullName evidence="9">ABC transporter permease</fullName>
    </submittedName>
</protein>
<keyword evidence="2 7" id="KW-0813">Transport</keyword>
<evidence type="ECO:0000256" key="1">
    <source>
        <dbReference type="ARBA" id="ARBA00004651"/>
    </source>
</evidence>
<dbReference type="PANTHER" id="PTHR43744:SF9">
    <property type="entry name" value="POLYGALACTURONAN_RHAMNOGALACTURONAN TRANSPORT SYSTEM PERMEASE PROTEIN YTCP"/>
    <property type="match status" value="1"/>
</dbReference>
<evidence type="ECO:0000256" key="2">
    <source>
        <dbReference type="ARBA" id="ARBA00022448"/>
    </source>
</evidence>
<dbReference type="Proteomes" id="UP000076927">
    <property type="component" value="Chromosome"/>
</dbReference>
<dbReference type="PROSITE" id="PS50928">
    <property type="entry name" value="ABC_TM1"/>
    <property type="match status" value="1"/>
</dbReference>
<accession>A0A172TMV0</accession>
<evidence type="ECO:0000313" key="10">
    <source>
        <dbReference type="Proteomes" id="UP000076927"/>
    </source>
</evidence>
<dbReference type="InterPro" id="IPR035906">
    <property type="entry name" value="MetI-like_sf"/>
</dbReference>
<evidence type="ECO:0000256" key="7">
    <source>
        <dbReference type="RuleBase" id="RU363032"/>
    </source>
</evidence>
<feature type="transmembrane region" description="Helical" evidence="7">
    <location>
        <begin position="186"/>
        <end position="210"/>
    </location>
</feature>
<dbReference type="SUPFAM" id="SSF161098">
    <property type="entry name" value="MetI-like"/>
    <property type="match status" value="1"/>
</dbReference>
<dbReference type="RefSeq" id="WP_068610220.1">
    <property type="nucleotide sequence ID" value="NZ_CP011388.1"/>
</dbReference>
<gene>
    <name evidence="9" type="ORF">SY83_21400</name>
</gene>
<dbReference type="GO" id="GO:0055085">
    <property type="term" value="P:transmembrane transport"/>
    <property type="evidence" value="ECO:0007669"/>
    <property type="project" value="InterPro"/>
</dbReference>
<feature type="transmembrane region" description="Helical" evidence="7">
    <location>
        <begin position="82"/>
        <end position="100"/>
    </location>
</feature>
<evidence type="ECO:0000256" key="3">
    <source>
        <dbReference type="ARBA" id="ARBA00022475"/>
    </source>
</evidence>
<dbReference type="EMBL" id="CP011388">
    <property type="protein sequence ID" value="ANE48409.1"/>
    <property type="molecule type" value="Genomic_DNA"/>
</dbReference>
<dbReference type="InterPro" id="IPR000515">
    <property type="entry name" value="MetI-like"/>
</dbReference>
<organism evidence="9 10">
    <name type="scientific">Paenibacillus swuensis</name>
    <dbReference type="NCBI Taxonomy" id="1178515"/>
    <lineage>
        <taxon>Bacteria</taxon>
        <taxon>Bacillati</taxon>
        <taxon>Bacillota</taxon>
        <taxon>Bacilli</taxon>
        <taxon>Bacillales</taxon>
        <taxon>Paenibacillaceae</taxon>
        <taxon>Paenibacillus</taxon>
    </lineage>
</organism>
<dbReference type="GO" id="GO:0005886">
    <property type="term" value="C:plasma membrane"/>
    <property type="evidence" value="ECO:0007669"/>
    <property type="project" value="UniProtKB-SubCell"/>
</dbReference>
<name>A0A172TMV0_9BACL</name>
<keyword evidence="4 7" id="KW-0812">Transmembrane</keyword>
<dbReference type="PANTHER" id="PTHR43744">
    <property type="entry name" value="ABC TRANSPORTER PERMEASE PROTEIN MG189-RELATED-RELATED"/>
    <property type="match status" value="1"/>
</dbReference>
<dbReference type="PATRIC" id="fig|1178515.4.peg.4335"/>